<dbReference type="SUPFAM" id="SSF52540">
    <property type="entry name" value="P-loop containing nucleoside triphosphate hydrolases"/>
    <property type="match status" value="1"/>
</dbReference>
<comment type="caution">
    <text evidence="5">The sequence shown here is derived from an EMBL/GenBank/DDBJ whole genome shotgun (WGS) entry which is preliminary data.</text>
</comment>
<dbReference type="GO" id="GO:0005524">
    <property type="term" value="F:ATP binding"/>
    <property type="evidence" value="ECO:0007669"/>
    <property type="project" value="UniProtKB-KW"/>
</dbReference>
<dbReference type="InterPro" id="IPR027417">
    <property type="entry name" value="P-loop_NTPase"/>
</dbReference>
<keyword evidence="1" id="KW-0813">Transport</keyword>
<organism evidence="5 6">
    <name type="scientific">Actinomadura rubrobrunea</name>
    <dbReference type="NCBI Taxonomy" id="115335"/>
    <lineage>
        <taxon>Bacteria</taxon>
        <taxon>Bacillati</taxon>
        <taxon>Actinomycetota</taxon>
        <taxon>Actinomycetes</taxon>
        <taxon>Streptosporangiales</taxon>
        <taxon>Thermomonosporaceae</taxon>
        <taxon>Actinomadura</taxon>
    </lineage>
</organism>
<evidence type="ECO:0000313" key="6">
    <source>
        <dbReference type="Proteomes" id="UP001165124"/>
    </source>
</evidence>
<dbReference type="AlphaFoldDB" id="A0A9W6Q1I0"/>
<dbReference type="InterPro" id="IPR051120">
    <property type="entry name" value="ABC_AA/LPS_Transport"/>
</dbReference>
<evidence type="ECO:0000256" key="1">
    <source>
        <dbReference type="ARBA" id="ARBA00022448"/>
    </source>
</evidence>
<dbReference type="GO" id="GO:0005886">
    <property type="term" value="C:plasma membrane"/>
    <property type="evidence" value="ECO:0007669"/>
    <property type="project" value="TreeGrafter"/>
</dbReference>
<sequence>MRDGETGLRVCGVTVRRRGVTVLDGAELTAPPATVTGLVAREADAATVLADVICGLVRPARGGVRLDGADLTRAAPHERTRRGVARTFRRPALFGGLTVWENVLVAAETHALTREMPGRTRRDRRRRRREARRKAGRVADALLERVGIAAYARLRAGRVPPDVARLAELARALATGPRLLVLDEPSAGLPVPRSRALEVLLRDLAAEGPAVLLIERDLEPMIGVCDVLHLMSGGRVVTSGSPFEVWQACRRRPATAVGR</sequence>
<keyword evidence="2" id="KW-0547">Nucleotide-binding</keyword>
<dbReference type="EMBL" id="BSRZ01000017">
    <property type="protein sequence ID" value="GLW66816.1"/>
    <property type="molecule type" value="Genomic_DNA"/>
</dbReference>
<dbReference type="Proteomes" id="UP001165124">
    <property type="component" value="Unassembled WGS sequence"/>
</dbReference>
<feature type="domain" description="ABC transporter" evidence="4">
    <location>
        <begin position="8"/>
        <end position="258"/>
    </location>
</feature>
<dbReference type="PROSITE" id="PS50893">
    <property type="entry name" value="ABC_TRANSPORTER_2"/>
    <property type="match status" value="1"/>
</dbReference>
<dbReference type="Gene3D" id="3.40.50.300">
    <property type="entry name" value="P-loop containing nucleotide triphosphate hydrolases"/>
    <property type="match status" value="1"/>
</dbReference>
<proteinExistence type="predicted"/>
<evidence type="ECO:0000256" key="2">
    <source>
        <dbReference type="ARBA" id="ARBA00022741"/>
    </source>
</evidence>
<reference evidence="5" key="1">
    <citation type="submission" date="2023-02" db="EMBL/GenBank/DDBJ databases">
        <title>Actinomadura rubrobrunea NBRC 14622.</title>
        <authorList>
            <person name="Ichikawa N."/>
            <person name="Sato H."/>
            <person name="Tonouchi N."/>
        </authorList>
    </citation>
    <scope>NUCLEOTIDE SEQUENCE</scope>
    <source>
        <strain evidence="5">NBRC 14622</strain>
    </source>
</reference>
<dbReference type="InterPro" id="IPR003439">
    <property type="entry name" value="ABC_transporter-like_ATP-bd"/>
</dbReference>
<name>A0A9W6Q1I0_9ACTN</name>
<dbReference type="PANTHER" id="PTHR45772">
    <property type="entry name" value="CONSERVED COMPONENT OF ABC TRANSPORTER FOR NATURAL AMINO ACIDS-RELATED"/>
    <property type="match status" value="1"/>
</dbReference>
<dbReference type="Pfam" id="PF00005">
    <property type="entry name" value="ABC_tran"/>
    <property type="match status" value="1"/>
</dbReference>
<protein>
    <submittedName>
        <fullName evidence="5">ABC transporter ATP-binding protein</fullName>
    </submittedName>
</protein>
<dbReference type="RefSeq" id="WP_067909633.1">
    <property type="nucleotide sequence ID" value="NZ_BSRZ01000017.1"/>
</dbReference>
<evidence type="ECO:0000256" key="3">
    <source>
        <dbReference type="ARBA" id="ARBA00022840"/>
    </source>
</evidence>
<evidence type="ECO:0000259" key="4">
    <source>
        <dbReference type="PROSITE" id="PS50893"/>
    </source>
</evidence>
<dbReference type="PANTHER" id="PTHR45772:SF1">
    <property type="entry name" value="ABC TRANSPORTER ATP-BINDING PROTEIN"/>
    <property type="match status" value="1"/>
</dbReference>
<evidence type="ECO:0000313" key="5">
    <source>
        <dbReference type="EMBL" id="GLW66816.1"/>
    </source>
</evidence>
<dbReference type="GO" id="GO:0016887">
    <property type="term" value="F:ATP hydrolysis activity"/>
    <property type="evidence" value="ECO:0007669"/>
    <property type="project" value="InterPro"/>
</dbReference>
<accession>A0A9W6Q1I0</accession>
<keyword evidence="6" id="KW-1185">Reference proteome</keyword>
<keyword evidence="3 5" id="KW-0067">ATP-binding</keyword>
<gene>
    <name evidence="5" type="ORF">Arub01_50600</name>
</gene>